<evidence type="ECO:0000256" key="1">
    <source>
        <dbReference type="ARBA" id="ARBA00008779"/>
    </source>
</evidence>
<proteinExistence type="inferred from homology"/>
<dbReference type="InterPro" id="IPR050738">
    <property type="entry name" value="Sulfatase"/>
</dbReference>
<dbReference type="Gene3D" id="3.40.720.10">
    <property type="entry name" value="Alkaline Phosphatase, subunit A"/>
    <property type="match status" value="1"/>
</dbReference>
<feature type="region of interest" description="Disordered" evidence="3">
    <location>
        <begin position="406"/>
        <end position="433"/>
    </location>
</feature>
<dbReference type="PANTHER" id="PTHR42693:SF53">
    <property type="entry name" value="ENDO-4-O-SULFATASE"/>
    <property type="match status" value="1"/>
</dbReference>
<dbReference type="SUPFAM" id="SSF53649">
    <property type="entry name" value="Alkaline phosphatase-like"/>
    <property type="match status" value="1"/>
</dbReference>
<comment type="similarity">
    <text evidence="1">Belongs to the sulfatase family.</text>
</comment>
<accession>A0A6J4R444</accession>
<protein>
    <submittedName>
        <fullName evidence="5">Sulfatase</fullName>
    </submittedName>
</protein>
<reference evidence="5" key="1">
    <citation type="submission" date="2020-02" db="EMBL/GenBank/DDBJ databases">
        <authorList>
            <person name="Meier V. D."/>
        </authorList>
    </citation>
    <scope>NUCLEOTIDE SEQUENCE</scope>
    <source>
        <strain evidence="5">AVDCRST_MAG58</strain>
    </source>
</reference>
<dbReference type="GO" id="GO:0004065">
    <property type="term" value="F:arylsulfatase activity"/>
    <property type="evidence" value="ECO:0007669"/>
    <property type="project" value="TreeGrafter"/>
</dbReference>
<dbReference type="PANTHER" id="PTHR42693">
    <property type="entry name" value="ARYLSULFATASE FAMILY MEMBER"/>
    <property type="match status" value="1"/>
</dbReference>
<feature type="domain" description="Sulfatase N-terminal" evidence="4">
    <location>
        <begin position="5"/>
        <end position="276"/>
    </location>
</feature>
<dbReference type="InterPro" id="IPR017850">
    <property type="entry name" value="Alkaline_phosphatase_core_sf"/>
</dbReference>
<dbReference type="CDD" id="cd16027">
    <property type="entry name" value="SGSH"/>
    <property type="match status" value="1"/>
</dbReference>
<sequence length="433" mass="47994">MPDLPNILYIHSHDTGRWVRPYGYSVRTPNIQRLAEEGVLFRKAFCAAPTCSGSRACLLTGQYAHSNGMVGLAHRGFSLKDYRHHIVHTLRELGYWSALIGEQHISKEPDIIGYDEVVKISTSHTDDVVPVTLDLLERASDRPFFLSVGFFETHREWFRPSSPRKANYVMPPPNLPDAPETRLDMAAFQESARSLDRGIGAVLDALDAEGLAEDTLVICTTDHGLAFPGAKATLYDRGLGVMLILRGPGGFTGGKASDAIVSHIDLFPTVCELAGVDPPEWLQGESLLPLASGEADEVRDAIFAEKTYHVAYEPERCLRTHRWKYIRRFGDRVRPVLPNTDDGPSKDLLLAHGWGEREIPKEQLYDIVLDPNEAHNLAYDPAHADTLENLRGRLEAWMVQTKDPLLEGDVPAPEGAELNDPDGLSPNDPTVVV</sequence>
<keyword evidence="2" id="KW-0378">Hydrolase</keyword>
<dbReference type="EMBL" id="CADCVF010000053">
    <property type="protein sequence ID" value="CAA9460829.1"/>
    <property type="molecule type" value="Genomic_DNA"/>
</dbReference>
<organism evidence="5">
    <name type="scientific">uncultured Rubrobacteraceae bacterium</name>
    <dbReference type="NCBI Taxonomy" id="349277"/>
    <lineage>
        <taxon>Bacteria</taxon>
        <taxon>Bacillati</taxon>
        <taxon>Actinomycetota</taxon>
        <taxon>Rubrobacteria</taxon>
        <taxon>Rubrobacterales</taxon>
        <taxon>Rubrobacteraceae</taxon>
        <taxon>environmental samples</taxon>
    </lineage>
</organism>
<dbReference type="Pfam" id="PF00884">
    <property type="entry name" value="Sulfatase"/>
    <property type="match status" value="1"/>
</dbReference>
<evidence type="ECO:0000259" key="4">
    <source>
        <dbReference type="Pfam" id="PF00884"/>
    </source>
</evidence>
<name>A0A6J4R444_9ACTN</name>
<evidence type="ECO:0000313" key="5">
    <source>
        <dbReference type="EMBL" id="CAA9460829.1"/>
    </source>
</evidence>
<evidence type="ECO:0000256" key="2">
    <source>
        <dbReference type="ARBA" id="ARBA00022801"/>
    </source>
</evidence>
<gene>
    <name evidence="5" type="ORF">AVDCRST_MAG58-2519</name>
</gene>
<dbReference type="AlphaFoldDB" id="A0A6J4R444"/>
<dbReference type="InterPro" id="IPR000917">
    <property type="entry name" value="Sulfatase_N"/>
</dbReference>
<evidence type="ECO:0000256" key="3">
    <source>
        <dbReference type="SAM" id="MobiDB-lite"/>
    </source>
</evidence>